<proteinExistence type="predicted"/>
<evidence type="ECO:0000313" key="1">
    <source>
        <dbReference type="EMBL" id="KAF7379415.1"/>
    </source>
</evidence>
<dbReference type="Proteomes" id="UP000614350">
    <property type="component" value="Unassembled WGS sequence"/>
</dbReference>
<accession>A0A834MNN6</accession>
<keyword evidence="2" id="KW-1185">Reference proteome</keyword>
<reference evidence="1" key="1">
    <citation type="journal article" date="2020" name="G3 (Bethesda)">
        <title>High-Quality Assemblies for Three Invasive Social Wasps from the &lt;i&gt;Vespula&lt;/i&gt; Genus.</title>
        <authorList>
            <person name="Harrop T.W.R."/>
            <person name="Guhlin J."/>
            <person name="McLaughlin G.M."/>
            <person name="Permina E."/>
            <person name="Stockwell P."/>
            <person name="Gilligan J."/>
            <person name="Le Lec M.F."/>
            <person name="Gruber M.A.M."/>
            <person name="Quinn O."/>
            <person name="Lovegrove M."/>
            <person name="Duncan E.J."/>
            <person name="Remnant E.J."/>
            <person name="Van Eeckhoven J."/>
            <person name="Graham B."/>
            <person name="Knapp R.A."/>
            <person name="Langford K.W."/>
            <person name="Kronenberg Z."/>
            <person name="Press M.O."/>
            <person name="Eacker S.M."/>
            <person name="Wilson-Rankin E.E."/>
            <person name="Purcell J."/>
            <person name="Lester P.J."/>
            <person name="Dearden P.K."/>
        </authorList>
    </citation>
    <scope>NUCLEOTIDE SEQUENCE</scope>
    <source>
        <strain evidence="1">Marl-1</strain>
    </source>
</reference>
<gene>
    <name evidence="1" type="ORF">HZH66_014786</name>
</gene>
<dbReference type="EMBL" id="JACSEA010000023">
    <property type="protein sequence ID" value="KAF7379415.1"/>
    <property type="molecule type" value="Genomic_DNA"/>
</dbReference>
<name>A0A834MNN6_VESVU</name>
<evidence type="ECO:0000313" key="2">
    <source>
        <dbReference type="Proteomes" id="UP000614350"/>
    </source>
</evidence>
<sequence>MLLNFYKDFMTTTGVLLLMRGTLGLLTAAILKIVKATEEADAAHEFITNLANDVKPNLVRKETNYMVSENNVAIAEALL</sequence>
<comment type="caution">
    <text evidence="1">The sequence shown here is derived from an EMBL/GenBank/DDBJ whole genome shotgun (WGS) entry which is preliminary data.</text>
</comment>
<protein>
    <submittedName>
        <fullName evidence="1">Uncharacterized protein</fullName>
    </submittedName>
</protein>
<organism evidence="1 2">
    <name type="scientific">Vespula vulgaris</name>
    <name type="common">Yellow jacket</name>
    <name type="synonym">Wasp</name>
    <dbReference type="NCBI Taxonomy" id="7454"/>
    <lineage>
        <taxon>Eukaryota</taxon>
        <taxon>Metazoa</taxon>
        <taxon>Ecdysozoa</taxon>
        <taxon>Arthropoda</taxon>
        <taxon>Hexapoda</taxon>
        <taxon>Insecta</taxon>
        <taxon>Pterygota</taxon>
        <taxon>Neoptera</taxon>
        <taxon>Endopterygota</taxon>
        <taxon>Hymenoptera</taxon>
        <taxon>Apocrita</taxon>
        <taxon>Aculeata</taxon>
        <taxon>Vespoidea</taxon>
        <taxon>Vespidae</taxon>
        <taxon>Vespinae</taxon>
        <taxon>Vespula</taxon>
    </lineage>
</organism>
<dbReference type="AlphaFoldDB" id="A0A834MNN6"/>